<organism evidence="1 2">
    <name type="scientific">Corynebacterium cystitidis DSM 20524</name>
    <dbReference type="NCBI Taxonomy" id="1121357"/>
    <lineage>
        <taxon>Bacteria</taxon>
        <taxon>Bacillati</taxon>
        <taxon>Actinomycetota</taxon>
        <taxon>Actinomycetes</taxon>
        <taxon>Mycobacteriales</taxon>
        <taxon>Corynebacteriaceae</taxon>
        <taxon>Corynebacterium</taxon>
    </lineage>
</organism>
<evidence type="ECO:0000313" key="1">
    <source>
        <dbReference type="EMBL" id="SES35891.1"/>
    </source>
</evidence>
<sequence length="184" mass="21263">MSSIGEFRRVLINAANASWTRIGRKMMWYCQPGDVVFLLILERKNDEHYFELTLRYALREWIGDDLVATQCGAIAPFRRLVNKHDLELVAHYPGNEKNFESLLFDSMTGNDRFTRLCRESYPDMTNLDKRAADLTGYFAALHKALEPLRTLSDIKETFGLQIDEDFWAGIRDRVQHCDTTAAHG</sequence>
<keyword evidence="2" id="KW-1185">Reference proteome</keyword>
<reference evidence="2" key="1">
    <citation type="submission" date="2016-10" db="EMBL/GenBank/DDBJ databases">
        <authorList>
            <person name="Varghese N."/>
            <person name="Submissions S."/>
        </authorList>
    </citation>
    <scope>NUCLEOTIDE SEQUENCE [LARGE SCALE GENOMIC DNA]</scope>
    <source>
        <strain evidence="2">DSM 20524</strain>
    </source>
</reference>
<dbReference type="RefSeq" id="WP_092261181.1">
    <property type="nucleotide sequence ID" value="NZ_CP047199.1"/>
</dbReference>
<dbReference type="Proteomes" id="UP000198929">
    <property type="component" value="Unassembled WGS sequence"/>
</dbReference>
<protein>
    <submittedName>
        <fullName evidence="1">Uncharacterized protein</fullName>
    </submittedName>
</protein>
<proteinExistence type="predicted"/>
<gene>
    <name evidence="1" type="ORF">SAMN05661109_02844</name>
</gene>
<name>A0A1H9WQ05_9CORY</name>
<evidence type="ECO:0000313" key="2">
    <source>
        <dbReference type="Proteomes" id="UP000198929"/>
    </source>
</evidence>
<accession>A0A1H9WQ05</accession>
<dbReference type="STRING" id="1121357.SAMN05661109_02844"/>
<dbReference type="AlphaFoldDB" id="A0A1H9WQ05"/>
<dbReference type="EMBL" id="FOGQ01000032">
    <property type="protein sequence ID" value="SES35891.1"/>
    <property type="molecule type" value="Genomic_DNA"/>
</dbReference>